<name>A0A1G2I8P1_9BACT</name>
<evidence type="ECO:0000259" key="1">
    <source>
        <dbReference type="Pfam" id="PF01996"/>
    </source>
</evidence>
<organism evidence="2 3">
    <name type="scientific">Candidatus Staskawiczbacteria bacterium RIFCSPLOWO2_01_FULL_33_9</name>
    <dbReference type="NCBI Taxonomy" id="1802211"/>
    <lineage>
        <taxon>Bacteria</taxon>
        <taxon>Candidatus Staskawicziibacteriota</taxon>
    </lineage>
</organism>
<dbReference type="Gene3D" id="3.30.1330.100">
    <property type="entry name" value="CofE-like"/>
    <property type="match status" value="1"/>
</dbReference>
<proteinExistence type="predicted"/>
<evidence type="ECO:0000313" key="2">
    <source>
        <dbReference type="EMBL" id="OGZ71055.1"/>
    </source>
</evidence>
<dbReference type="Pfam" id="PF01996">
    <property type="entry name" value="F420_ligase"/>
    <property type="match status" value="1"/>
</dbReference>
<sequence>MELNPNPGKNLIIEVDGKKFARYPVKTKLITPEDKDISLIAKEYVALHLFPKDIVFISEKAVSVTQGRSYPKEKIVASKMAKFLSSFVTKTPIGIGLGSPETMQLAIEEVGLVRILLASCFGYFFKIFNIKGVFYIIAGSKVRSIDGAVEYAIPPYNTYVSKGPIMANEVAEKISKELNTPVAIVDANDFGVNILGFYGGTDTSISLSASKKLIAKIIKDNPLGQSNEQTPMGIIREIF</sequence>
<evidence type="ECO:0000313" key="3">
    <source>
        <dbReference type="Proteomes" id="UP000176308"/>
    </source>
</evidence>
<dbReference type="SUPFAM" id="SSF144010">
    <property type="entry name" value="CofE-like"/>
    <property type="match status" value="1"/>
</dbReference>
<dbReference type="EMBL" id="MHOX01000017">
    <property type="protein sequence ID" value="OGZ71055.1"/>
    <property type="molecule type" value="Genomic_DNA"/>
</dbReference>
<dbReference type="InterPro" id="IPR002847">
    <property type="entry name" value="F420-0_gamma-glut_ligase-dom"/>
</dbReference>
<dbReference type="AlphaFoldDB" id="A0A1G2I8P1"/>
<feature type="domain" description="Coenzyme F420:L-glutamate ligase-like" evidence="1">
    <location>
        <begin position="25"/>
        <end position="179"/>
    </location>
</feature>
<comment type="caution">
    <text evidence="2">The sequence shown here is derived from an EMBL/GenBank/DDBJ whole genome shotgun (WGS) entry which is preliminary data.</text>
</comment>
<reference evidence="2 3" key="1">
    <citation type="journal article" date="2016" name="Nat. Commun.">
        <title>Thousands of microbial genomes shed light on interconnected biogeochemical processes in an aquifer system.</title>
        <authorList>
            <person name="Anantharaman K."/>
            <person name="Brown C.T."/>
            <person name="Hug L.A."/>
            <person name="Sharon I."/>
            <person name="Castelle C.J."/>
            <person name="Probst A.J."/>
            <person name="Thomas B.C."/>
            <person name="Singh A."/>
            <person name="Wilkins M.J."/>
            <person name="Karaoz U."/>
            <person name="Brodie E.L."/>
            <person name="Williams K.H."/>
            <person name="Hubbard S.S."/>
            <person name="Banfield J.F."/>
        </authorList>
    </citation>
    <scope>NUCLEOTIDE SEQUENCE [LARGE SCALE GENOMIC DNA]</scope>
</reference>
<dbReference type="Proteomes" id="UP000176308">
    <property type="component" value="Unassembled WGS sequence"/>
</dbReference>
<gene>
    <name evidence="2" type="ORF">A2904_00790</name>
</gene>
<protein>
    <recommendedName>
        <fullName evidence="1">Coenzyme F420:L-glutamate ligase-like domain-containing protein</fullName>
    </recommendedName>
</protein>
<accession>A0A1G2I8P1</accession>